<keyword evidence="2" id="KW-1185">Reference proteome</keyword>
<reference evidence="2" key="1">
    <citation type="submission" date="2024-07" db="EMBL/GenBank/DDBJ databases">
        <title>Two chromosome-level genome assemblies of Korean endemic species Abeliophyllum distichum and Forsythia ovata (Oleaceae).</title>
        <authorList>
            <person name="Jang H."/>
        </authorList>
    </citation>
    <scope>NUCLEOTIDE SEQUENCE [LARGE SCALE GENOMIC DNA]</scope>
</reference>
<dbReference type="EMBL" id="JBFOLJ010000009">
    <property type="protein sequence ID" value="KAL2509507.1"/>
    <property type="molecule type" value="Genomic_DNA"/>
</dbReference>
<dbReference type="Proteomes" id="UP001604277">
    <property type="component" value="Unassembled WGS sequence"/>
</dbReference>
<name>A0ABD1T9V5_9LAMI</name>
<proteinExistence type="predicted"/>
<comment type="caution">
    <text evidence="1">The sequence shown here is derived from an EMBL/GenBank/DDBJ whole genome shotgun (WGS) entry which is preliminary data.</text>
</comment>
<gene>
    <name evidence="1" type="ORF">Fot_33154</name>
</gene>
<evidence type="ECO:0000313" key="1">
    <source>
        <dbReference type="EMBL" id="KAL2509507.1"/>
    </source>
</evidence>
<sequence>MGRKVCKSTFLHSLLCGKKILVVDHNKVNLRVDAGALKKFGAAGTLKNFEINFQRGKRAVVGLQDDGKSPDKKGNCLSEDCKLYDEIIGVVGLPPATGFSMASFTMRLLELYR</sequence>
<organism evidence="1 2">
    <name type="scientific">Forsythia ovata</name>
    <dbReference type="NCBI Taxonomy" id="205694"/>
    <lineage>
        <taxon>Eukaryota</taxon>
        <taxon>Viridiplantae</taxon>
        <taxon>Streptophyta</taxon>
        <taxon>Embryophyta</taxon>
        <taxon>Tracheophyta</taxon>
        <taxon>Spermatophyta</taxon>
        <taxon>Magnoliopsida</taxon>
        <taxon>eudicotyledons</taxon>
        <taxon>Gunneridae</taxon>
        <taxon>Pentapetalae</taxon>
        <taxon>asterids</taxon>
        <taxon>lamiids</taxon>
        <taxon>Lamiales</taxon>
        <taxon>Oleaceae</taxon>
        <taxon>Forsythieae</taxon>
        <taxon>Forsythia</taxon>
    </lineage>
</organism>
<dbReference type="AlphaFoldDB" id="A0ABD1T9V5"/>
<accession>A0ABD1T9V5</accession>
<evidence type="ECO:0000313" key="2">
    <source>
        <dbReference type="Proteomes" id="UP001604277"/>
    </source>
</evidence>
<protein>
    <submittedName>
        <fullName evidence="1">Uncharacterized protein</fullName>
    </submittedName>
</protein>